<dbReference type="PANTHER" id="PTHR43328">
    <property type="entry name" value="ACETYLTRANSFERASE-RELATED"/>
    <property type="match status" value="1"/>
</dbReference>
<comment type="caution">
    <text evidence="2">The sequence shown here is derived from an EMBL/GenBank/DDBJ whole genome shotgun (WGS) entry which is preliminary data.</text>
</comment>
<dbReference type="AlphaFoldDB" id="A0A9P5YIS2"/>
<name>A0A9P5YIS2_9AGAR</name>
<dbReference type="Pfam" id="PF13302">
    <property type="entry name" value="Acetyltransf_3"/>
    <property type="match status" value="1"/>
</dbReference>
<accession>A0A9P5YIS2</accession>
<dbReference type="SUPFAM" id="SSF55729">
    <property type="entry name" value="Acyl-CoA N-acyltransferases (Nat)"/>
    <property type="match status" value="1"/>
</dbReference>
<evidence type="ECO:0000259" key="1">
    <source>
        <dbReference type="Pfam" id="PF13302"/>
    </source>
</evidence>
<proteinExistence type="predicted"/>
<dbReference type="InterPro" id="IPR000182">
    <property type="entry name" value="GNAT_dom"/>
</dbReference>
<protein>
    <recommendedName>
        <fullName evidence="1">N-acetyltransferase domain-containing protein</fullName>
    </recommendedName>
</protein>
<evidence type="ECO:0000313" key="3">
    <source>
        <dbReference type="Proteomes" id="UP000807353"/>
    </source>
</evidence>
<organism evidence="2 3">
    <name type="scientific">Collybia nuda</name>
    <dbReference type="NCBI Taxonomy" id="64659"/>
    <lineage>
        <taxon>Eukaryota</taxon>
        <taxon>Fungi</taxon>
        <taxon>Dikarya</taxon>
        <taxon>Basidiomycota</taxon>
        <taxon>Agaricomycotina</taxon>
        <taxon>Agaricomycetes</taxon>
        <taxon>Agaricomycetidae</taxon>
        <taxon>Agaricales</taxon>
        <taxon>Tricholomatineae</taxon>
        <taxon>Clitocybaceae</taxon>
        <taxon>Collybia</taxon>
    </lineage>
</organism>
<dbReference type="GO" id="GO:0016747">
    <property type="term" value="F:acyltransferase activity, transferring groups other than amino-acyl groups"/>
    <property type="evidence" value="ECO:0007669"/>
    <property type="project" value="InterPro"/>
</dbReference>
<reference evidence="2" key="1">
    <citation type="submission" date="2020-11" db="EMBL/GenBank/DDBJ databases">
        <authorList>
            <consortium name="DOE Joint Genome Institute"/>
            <person name="Ahrendt S."/>
            <person name="Riley R."/>
            <person name="Andreopoulos W."/>
            <person name="Labutti K."/>
            <person name="Pangilinan J."/>
            <person name="Ruiz-Duenas F.J."/>
            <person name="Barrasa J.M."/>
            <person name="Sanchez-Garcia M."/>
            <person name="Camarero S."/>
            <person name="Miyauchi S."/>
            <person name="Serrano A."/>
            <person name="Linde D."/>
            <person name="Babiker R."/>
            <person name="Drula E."/>
            <person name="Ayuso-Fernandez I."/>
            <person name="Pacheco R."/>
            <person name="Padilla G."/>
            <person name="Ferreira P."/>
            <person name="Barriuso J."/>
            <person name="Kellner H."/>
            <person name="Castanera R."/>
            <person name="Alfaro M."/>
            <person name="Ramirez L."/>
            <person name="Pisabarro A.G."/>
            <person name="Kuo A."/>
            <person name="Tritt A."/>
            <person name="Lipzen A."/>
            <person name="He G."/>
            <person name="Yan M."/>
            <person name="Ng V."/>
            <person name="Cullen D."/>
            <person name="Martin F."/>
            <person name="Rosso M.-N."/>
            <person name="Henrissat B."/>
            <person name="Hibbett D."/>
            <person name="Martinez A.T."/>
            <person name="Grigoriev I.V."/>
        </authorList>
    </citation>
    <scope>NUCLEOTIDE SEQUENCE</scope>
    <source>
        <strain evidence="2">CBS 247.69</strain>
    </source>
</reference>
<dbReference type="Proteomes" id="UP000807353">
    <property type="component" value="Unassembled WGS sequence"/>
</dbReference>
<evidence type="ECO:0000313" key="2">
    <source>
        <dbReference type="EMBL" id="KAF9469678.1"/>
    </source>
</evidence>
<gene>
    <name evidence="2" type="ORF">BDZ94DRAFT_1151485</name>
</gene>
<dbReference type="Gene3D" id="3.40.630.30">
    <property type="match status" value="1"/>
</dbReference>
<sequence>MANPQFYPLEVNPLTKEPFLRLRNHKNIIITPPRSSDPTSYCLILNDPRVHKWLTGPPIPHFREHAEAWYAVITPPIAAVLAALDAAKDKADLITVDICPVRAIREILDNGEDVYLGDIGFTRLQDGKLLAPPDVEVDKELASRYASENAERMVGDPKIIWTVGDYLTPSHHGQGIMSDALKTVLDGWAIPRMNARRINASALRGNQGSVRVFQKNGFQLAGLRENFVEARGETHDIHVLEWHLDDDNVP</sequence>
<dbReference type="PANTHER" id="PTHR43328:SF1">
    <property type="entry name" value="N-ACETYLTRANSFERASE DOMAIN-CONTAINING PROTEIN"/>
    <property type="match status" value="1"/>
</dbReference>
<dbReference type="EMBL" id="MU150229">
    <property type="protein sequence ID" value="KAF9469678.1"/>
    <property type="molecule type" value="Genomic_DNA"/>
</dbReference>
<keyword evidence="3" id="KW-1185">Reference proteome</keyword>
<dbReference type="InterPro" id="IPR016181">
    <property type="entry name" value="Acyl_CoA_acyltransferase"/>
</dbReference>
<feature type="domain" description="N-acetyltransferase" evidence="1">
    <location>
        <begin position="28"/>
        <end position="219"/>
    </location>
</feature>
<dbReference type="OrthoDB" id="630895at2759"/>